<name>A0AAV7MD76_PLEWA</name>
<keyword evidence="2" id="KW-1185">Reference proteome</keyword>
<evidence type="ECO:0000313" key="2">
    <source>
        <dbReference type="Proteomes" id="UP001066276"/>
    </source>
</evidence>
<reference evidence="1" key="1">
    <citation type="journal article" date="2022" name="bioRxiv">
        <title>Sequencing and chromosome-scale assembly of the giantPleurodeles waltlgenome.</title>
        <authorList>
            <person name="Brown T."/>
            <person name="Elewa A."/>
            <person name="Iarovenko S."/>
            <person name="Subramanian E."/>
            <person name="Araus A.J."/>
            <person name="Petzold A."/>
            <person name="Susuki M."/>
            <person name="Suzuki K.-i.T."/>
            <person name="Hayashi T."/>
            <person name="Toyoda A."/>
            <person name="Oliveira C."/>
            <person name="Osipova E."/>
            <person name="Leigh N.D."/>
            <person name="Simon A."/>
            <person name="Yun M.H."/>
        </authorList>
    </citation>
    <scope>NUCLEOTIDE SEQUENCE</scope>
    <source>
        <strain evidence="1">20211129_DDA</strain>
        <tissue evidence="1">Liver</tissue>
    </source>
</reference>
<protein>
    <submittedName>
        <fullName evidence="1">Uncharacterized protein</fullName>
    </submittedName>
</protein>
<gene>
    <name evidence="1" type="ORF">NDU88_006128</name>
</gene>
<dbReference type="AlphaFoldDB" id="A0AAV7MD76"/>
<organism evidence="1 2">
    <name type="scientific">Pleurodeles waltl</name>
    <name type="common">Iberian ribbed newt</name>
    <dbReference type="NCBI Taxonomy" id="8319"/>
    <lineage>
        <taxon>Eukaryota</taxon>
        <taxon>Metazoa</taxon>
        <taxon>Chordata</taxon>
        <taxon>Craniata</taxon>
        <taxon>Vertebrata</taxon>
        <taxon>Euteleostomi</taxon>
        <taxon>Amphibia</taxon>
        <taxon>Batrachia</taxon>
        <taxon>Caudata</taxon>
        <taxon>Salamandroidea</taxon>
        <taxon>Salamandridae</taxon>
        <taxon>Pleurodelinae</taxon>
        <taxon>Pleurodeles</taxon>
    </lineage>
</organism>
<dbReference type="EMBL" id="JANPWB010000014">
    <property type="protein sequence ID" value="KAJ1101054.1"/>
    <property type="molecule type" value="Genomic_DNA"/>
</dbReference>
<comment type="caution">
    <text evidence="1">The sequence shown here is derived from an EMBL/GenBank/DDBJ whole genome shotgun (WGS) entry which is preliminary data.</text>
</comment>
<proteinExistence type="predicted"/>
<sequence length="184" mass="21842">MMEEQEVQESFLYKFGDPKFFKKIRFKILQDWAILWYEVRKTTRLSYYSEYAPVWDSPGSPEWTKDALAIPLKEAGLVQCRHLCHNGETREYENLNMEVGGRLSKCKYLQMKSWARNVTEEVGSTNSVEDQVQLDIPLKKEVGRWYWLIMDIVDGEFILPEEVWRECLLEPHLKDLWQVSTALL</sequence>
<accession>A0AAV7MD76</accession>
<dbReference type="Proteomes" id="UP001066276">
    <property type="component" value="Chromosome 10"/>
</dbReference>
<evidence type="ECO:0000313" key="1">
    <source>
        <dbReference type="EMBL" id="KAJ1101054.1"/>
    </source>
</evidence>